<dbReference type="PANTHER" id="PTHR30511:SF3">
    <property type="entry name" value="LYSINE RACEMASE"/>
    <property type="match status" value="1"/>
</dbReference>
<feature type="domain" description="Alanine racemase N-terminal" evidence="4">
    <location>
        <begin position="8"/>
        <end position="225"/>
    </location>
</feature>
<dbReference type="GO" id="GO:0030170">
    <property type="term" value="F:pyridoxal phosphate binding"/>
    <property type="evidence" value="ECO:0007669"/>
    <property type="project" value="TreeGrafter"/>
</dbReference>
<dbReference type="InterPro" id="IPR001608">
    <property type="entry name" value="Ala_racemase_N"/>
</dbReference>
<keyword evidence="3" id="KW-0413">Isomerase</keyword>
<dbReference type="EMBL" id="AP014800">
    <property type="protein sequence ID" value="BAQ67969.1"/>
    <property type="molecule type" value="Genomic_DNA"/>
</dbReference>
<organism evidence="5 6">
    <name type="scientific">Rhodovulum sulfidophilum</name>
    <name type="common">Rhodobacter sulfidophilus</name>
    <dbReference type="NCBI Taxonomy" id="35806"/>
    <lineage>
        <taxon>Bacteria</taxon>
        <taxon>Pseudomonadati</taxon>
        <taxon>Pseudomonadota</taxon>
        <taxon>Alphaproteobacteria</taxon>
        <taxon>Rhodobacterales</taxon>
        <taxon>Paracoccaceae</taxon>
        <taxon>Rhodovulum</taxon>
    </lineage>
</organism>
<keyword evidence="2" id="KW-0663">Pyridoxal phosphate</keyword>
<evidence type="ECO:0000259" key="4">
    <source>
        <dbReference type="Pfam" id="PF01168"/>
    </source>
</evidence>
<accession>A0A0D6AZT8</accession>
<comment type="cofactor">
    <cofactor evidence="1">
        <name>pyridoxal 5'-phosphate</name>
        <dbReference type="ChEBI" id="CHEBI:597326"/>
    </cofactor>
</comment>
<evidence type="ECO:0000256" key="3">
    <source>
        <dbReference type="ARBA" id="ARBA00023235"/>
    </source>
</evidence>
<evidence type="ECO:0000313" key="6">
    <source>
        <dbReference type="Proteomes" id="UP000064912"/>
    </source>
</evidence>
<proteinExistence type="predicted"/>
<dbReference type="InterPro" id="IPR000821">
    <property type="entry name" value="Ala_racemase"/>
</dbReference>
<dbReference type="GO" id="GO:0005829">
    <property type="term" value="C:cytosol"/>
    <property type="evidence" value="ECO:0007669"/>
    <property type="project" value="TreeGrafter"/>
</dbReference>
<dbReference type="KEGG" id="rsu:NHU_00801"/>
<dbReference type="GO" id="GO:0008784">
    <property type="term" value="F:alanine racemase activity"/>
    <property type="evidence" value="ECO:0007669"/>
    <property type="project" value="TreeGrafter"/>
</dbReference>
<dbReference type="Pfam" id="PF01168">
    <property type="entry name" value="Ala_racemase_N"/>
    <property type="match status" value="1"/>
</dbReference>
<reference evidence="5 6" key="1">
    <citation type="submission" date="2015-02" db="EMBL/GenBank/DDBJ databases">
        <title>Genome sequene of Rhodovulum sulfidophilum DSM 2351.</title>
        <authorList>
            <person name="Nagao N."/>
        </authorList>
    </citation>
    <scope>NUCLEOTIDE SEQUENCE [LARGE SCALE GENOMIC DNA]</scope>
    <source>
        <strain evidence="5 6">DSM 2351</strain>
    </source>
</reference>
<dbReference type="Proteomes" id="UP000064912">
    <property type="component" value="Chromosome"/>
</dbReference>
<dbReference type="InterPro" id="IPR029066">
    <property type="entry name" value="PLP-binding_barrel"/>
</dbReference>
<evidence type="ECO:0000256" key="1">
    <source>
        <dbReference type="ARBA" id="ARBA00001933"/>
    </source>
</evidence>
<evidence type="ECO:0000313" key="5">
    <source>
        <dbReference type="EMBL" id="BAQ67969.1"/>
    </source>
</evidence>
<dbReference type="PATRIC" id="fig|35806.4.peg.819"/>
<evidence type="ECO:0000256" key="2">
    <source>
        <dbReference type="ARBA" id="ARBA00022898"/>
    </source>
</evidence>
<protein>
    <submittedName>
        <fullName evidence="5">Putative alanine racemase</fullName>
    </submittedName>
</protein>
<dbReference type="AlphaFoldDB" id="A0A0D6AZT8"/>
<sequence length="401" mass="41710">MITPRMEVDLAKIRRNALHLVDRLAPLGISVVGVTKGVRGHPQIARAMLDGGVAALGDARVANVERMRAGGITAPIVLIRTPVLSQVDRIVRTCGTSLNTDFGVIEALSNAARRAGRIHQVILMIELGDGREGLPFTAVCDVARRVSGLSGVSLAGIGANFACLTGRGPSPAAMHALSRLAAKIERGCGIPIGIVSGGNSANLSASLLGAWPLRVNQLRLGEAILLGRDPLTHLPIDGLATDAFTLVAEVIESAIDAPISCRSRGGGPVRQPGASVCGGKSLIALGDQDTDTGGLSLLDGVTLQGSTSDHLVLRTSGSPMAVGSEVRFQPSYPALMRAMSAPDIAVRIRNTQDMVGSPSQRDQHLELGRSKATSIAHQVRHCISAGSRAINAREIIANRPS</sequence>
<dbReference type="Gene3D" id="3.20.20.10">
    <property type="entry name" value="Alanine racemase"/>
    <property type="match status" value="1"/>
</dbReference>
<dbReference type="PANTHER" id="PTHR30511">
    <property type="entry name" value="ALANINE RACEMASE"/>
    <property type="match status" value="1"/>
</dbReference>
<gene>
    <name evidence="5" type="ORF">NHU_00801</name>
</gene>
<name>A0A0D6AZT8_RHOSU</name>
<dbReference type="SUPFAM" id="SSF51419">
    <property type="entry name" value="PLP-binding barrel"/>
    <property type="match status" value="1"/>
</dbReference>